<dbReference type="InterPro" id="IPR051359">
    <property type="entry name" value="CaCA_antiporter"/>
</dbReference>
<protein>
    <submittedName>
        <fullName evidence="11">Mitochondrial sodium/calcium exchanger protein like</fullName>
    </submittedName>
</protein>
<dbReference type="InterPro" id="IPR044880">
    <property type="entry name" value="NCX_ion-bd_dom_sf"/>
</dbReference>
<comment type="subcellular location">
    <subcellularLocation>
        <location evidence="1">Membrane</location>
        <topology evidence="1">Multi-pass membrane protein</topology>
    </subcellularLocation>
</comment>
<feature type="domain" description="Sodium/calcium exchanger membrane region" evidence="10">
    <location>
        <begin position="477"/>
        <end position="628"/>
    </location>
</feature>
<evidence type="ECO:0000256" key="9">
    <source>
        <dbReference type="SAM" id="Phobius"/>
    </source>
</evidence>
<keyword evidence="3" id="KW-0050">Antiport</keyword>
<evidence type="ECO:0000256" key="2">
    <source>
        <dbReference type="ARBA" id="ARBA00022448"/>
    </source>
</evidence>
<dbReference type="Proteomes" id="UP000807504">
    <property type="component" value="Unassembled WGS sequence"/>
</dbReference>
<evidence type="ECO:0000256" key="1">
    <source>
        <dbReference type="ARBA" id="ARBA00004141"/>
    </source>
</evidence>
<proteinExistence type="predicted"/>
<dbReference type="EMBL" id="JABXBU010001863">
    <property type="protein sequence ID" value="KAF8782635.1"/>
    <property type="molecule type" value="Genomic_DNA"/>
</dbReference>
<feature type="transmembrane region" description="Helical" evidence="9">
    <location>
        <begin position="611"/>
        <end position="630"/>
    </location>
</feature>
<dbReference type="SUPFAM" id="SSF103473">
    <property type="entry name" value="MFS general substrate transporter"/>
    <property type="match status" value="1"/>
</dbReference>
<sequence length="639" mass="71476">MTLDYAFMYKDVNNSFPFDLDAECTEIHDLNASMQCLFATTVEDCVEIIEYLDYNYYIFCTLTVNRITLATTSLIIWLSMLFIALGVTSNYFLCPALFTISNHLGLSQNVAGVTLLAFGNGSPDIFSSAAGLQKASAELAIASLVGAGMFVTSVVAGSVFFTQNFTLMIRPFLRDIGFYIIAISWTFALFSTGTSYLYHGIGFVALYFMYIIVVLGSRFIYLNRQKQKEKEKDLEKDNEKKEPDDKKKENKGENPEKPSANSDGIVDKIMYDNDPEATAVVLKAFYFGGFEWVDGGRRLSKAHIRLDERRRSRQNSIFSIDGNLASNVNEKNGSCQSIQTKGMSSTEKLTPALLDDRGEFYEFLVKVCPVNTEKWQTLKWYKRLIVICKSPAILIMRLTVPVLDTSAEDLNWNRFLICTQCITGPVFISLVSEYAFYMIGDVFPVFILLLAASVCCSAMVYFTSERDTPPTYHWLFAYLGFAVAVTWIYCLANEIVALLQVFGVIFNLSDAILGLTILAWGNSLSDFLSNIAVARKEFPRMAISACFGGPLLALLLGLGIPCIIEIIKGHAPAPFPLMFSSQFIFLFCAITIGLLTTAFLMIAWKFHTRRAYGIFLIILYVAFVTLSILAELKILDLPV</sequence>
<feature type="compositionally biased region" description="Basic and acidic residues" evidence="8">
    <location>
        <begin position="231"/>
        <end position="256"/>
    </location>
</feature>
<feature type="region of interest" description="Disordered" evidence="8">
    <location>
        <begin position="231"/>
        <end position="266"/>
    </location>
</feature>
<feature type="transmembrane region" description="Helical" evidence="9">
    <location>
        <begin position="74"/>
        <end position="98"/>
    </location>
</feature>
<evidence type="ECO:0000256" key="7">
    <source>
        <dbReference type="ARBA" id="ARBA00023136"/>
    </source>
</evidence>
<reference evidence="11" key="1">
    <citation type="journal article" date="2020" name="bioRxiv">
        <title>Chromosome-level reference genome of the European wasp spider Argiope bruennichi: a resource for studies on range expansion and evolutionary adaptation.</title>
        <authorList>
            <person name="Sheffer M.M."/>
            <person name="Hoppe A."/>
            <person name="Krehenwinkel H."/>
            <person name="Uhl G."/>
            <person name="Kuss A.W."/>
            <person name="Jensen L."/>
            <person name="Jensen C."/>
            <person name="Gillespie R.G."/>
            <person name="Hoff K.J."/>
            <person name="Prost S."/>
        </authorList>
    </citation>
    <scope>NUCLEOTIDE SEQUENCE</scope>
</reference>
<feature type="transmembrane region" description="Helical" evidence="9">
    <location>
        <begin position="139"/>
        <end position="160"/>
    </location>
</feature>
<dbReference type="GO" id="GO:0016020">
    <property type="term" value="C:membrane"/>
    <property type="evidence" value="ECO:0007669"/>
    <property type="project" value="UniProtKB-SubCell"/>
</dbReference>
<feature type="transmembrane region" description="Helical" evidence="9">
    <location>
        <begin position="495"/>
        <end position="520"/>
    </location>
</feature>
<keyword evidence="4" id="KW-0106">Calcium</keyword>
<comment type="caution">
    <text evidence="11">The sequence shown here is derived from an EMBL/GenBank/DDBJ whole genome shotgun (WGS) entry which is preliminary data.</text>
</comment>
<feature type="transmembrane region" description="Helical" evidence="9">
    <location>
        <begin position="434"/>
        <end position="460"/>
    </location>
</feature>
<feature type="transmembrane region" description="Helical" evidence="9">
    <location>
        <begin position="472"/>
        <end position="489"/>
    </location>
</feature>
<keyword evidence="7 9" id="KW-0472">Membrane</keyword>
<dbReference type="PANTHER" id="PTHR12266:SF0">
    <property type="entry name" value="MITOCHONDRIAL SODIUM_CALCIUM EXCHANGER PROTEIN"/>
    <property type="match status" value="1"/>
</dbReference>
<reference evidence="11" key="2">
    <citation type="submission" date="2020-06" db="EMBL/GenBank/DDBJ databases">
        <authorList>
            <person name="Sheffer M."/>
        </authorList>
    </citation>
    <scope>NUCLEOTIDE SEQUENCE</scope>
</reference>
<evidence type="ECO:0000256" key="8">
    <source>
        <dbReference type="SAM" id="MobiDB-lite"/>
    </source>
</evidence>
<dbReference type="InterPro" id="IPR004837">
    <property type="entry name" value="NaCa_Exmemb"/>
</dbReference>
<gene>
    <name evidence="11" type="ORF">HNY73_012899</name>
</gene>
<keyword evidence="4" id="KW-0109">Calcium transport</keyword>
<feature type="transmembrane region" description="Helical" evidence="9">
    <location>
        <begin position="541"/>
        <end position="567"/>
    </location>
</feature>
<evidence type="ECO:0000313" key="11">
    <source>
        <dbReference type="EMBL" id="KAF8782635.1"/>
    </source>
</evidence>
<evidence type="ECO:0000256" key="6">
    <source>
        <dbReference type="ARBA" id="ARBA00022989"/>
    </source>
</evidence>
<evidence type="ECO:0000259" key="10">
    <source>
        <dbReference type="Pfam" id="PF01699"/>
    </source>
</evidence>
<dbReference type="AlphaFoldDB" id="A0A8T0EWB7"/>
<accession>A0A8T0EWB7</accession>
<dbReference type="Gene3D" id="1.20.1420.30">
    <property type="entry name" value="NCX, central ion-binding region"/>
    <property type="match status" value="2"/>
</dbReference>
<feature type="transmembrane region" description="Helical" evidence="9">
    <location>
        <begin position="172"/>
        <end position="190"/>
    </location>
</feature>
<feature type="transmembrane region" description="Helical" evidence="9">
    <location>
        <begin position="196"/>
        <end position="221"/>
    </location>
</feature>
<dbReference type="Pfam" id="PF01699">
    <property type="entry name" value="Na_Ca_ex"/>
    <property type="match status" value="2"/>
</dbReference>
<keyword evidence="6 9" id="KW-1133">Transmembrane helix</keyword>
<keyword evidence="2" id="KW-0813">Transport</keyword>
<dbReference type="GO" id="GO:0006874">
    <property type="term" value="P:intracellular calcium ion homeostasis"/>
    <property type="evidence" value="ECO:0007669"/>
    <property type="project" value="TreeGrafter"/>
</dbReference>
<keyword evidence="4" id="KW-0406">Ion transport</keyword>
<feature type="domain" description="Sodium/calcium exchanger membrane region" evidence="10">
    <location>
        <begin position="76"/>
        <end position="215"/>
    </location>
</feature>
<keyword evidence="5 9" id="KW-0812">Transmembrane</keyword>
<evidence type="ECO:0000256" key="3">
    <source>
        <dbReference type="ARBA" id="ARBA00022449"/>
    </source>
</evidence>
<evidence type="ECO:0000313" key="12">
    <source>
        <dbReference type="Proteomes" id="UP000807504"/>
    </source>
</evidence>
<evidence type="ECO:0000256" key="4">
    <source>
        <dbReference type="ARBA" id="ARBA00022568"/>
    </source>
</evidence>
<evidence type="ECO:0000256" key="5">
    <source>
        <dbReference type="ARBA" id="ARBA00022692"/>
    </source>
</evidence>
<dbReference type="InterPro" id="IPR036259">
    <property type="entry name" value="MFS_trans_sf"/>
</dbReference>
<name>A0A8T0EWB7_ARGBR</name>
<feature type="transmembrane region" description="Helical" evidence="9">
    <location>
        <begin position="579"/>
        <end position="604"/>
    </location>
</feature>
<dbReference type="PANTHER" id="PTHR12266">
    <property type="entry name" value="NA+/CA2+ K+ INDEPENDENT EXCHANGER"/>
    <property type="match status" value="1"/>
</dbReference>
<keyword evidence="12" id="KW-1185">Reference proteome</keyword>
<dbReference type="GO" id="GO:0005432">
    <property type="term" value="F:calcium:sodium antiporter activity"/>
    <property type="evidence" value="ECO:0007669"/>
    <property type="project" value="TreeGrafter"/>
</dbReference>
<organism evidence="11 12">
    <name type="scientific">Argiope bruennichi</name>
    <name type="common">Wasp spider</name>
    <name type="synonym">Aranea bruennichi</name>
    <dbReference type="NCBI Taxonomy" id="94029"/>
    <lineage>
        <taxon>Eukaryota</taxon>
        <taxon>Metazoa</taxon>
        <taxon>Ecdysozoa</taxon>
        <taxon>Arthropoda</taxon>
        <taxon>Chelicerata</taxon>
        <taxon>Arachnida</taxon>
        <taxon>Araneae</taxon>
        <taxon>Araneomorphae</taxon>
        <taxon>Entelegynae</taxon>
        <taxon>Araneoidea</taxon>
        <taxon>Araneidae</taxon>
        <taxon>Argiope</taxon>
    </lineage>
</organism>